<dbReference type="Proteomes" id="UP000598032">
    <property type="component" value="Unassembled WGS sequence"/>
</dbReference>
<evidence type="ECO:0000313" key="1">
    <source>
        <dbReference type="EMBL" id="CAD6524580.1"/>
    </source>
</evidence>
<reference evidence="1 2" key="1">
    <citation type="submission" date="2020-10" db="EMBL/GenBank/DDBJ databases">
        <authorList>
            <person name="Peeters C."/>
        </authorList>
    </citation>
    <scope>NUCLEOTIDE SEQUENCE [LARGE SCALE GENOMIC DNA]</scope>
    <source>
        <strain evidence="1 2">LMG 28140</strain>
    </source>
</reference>
<organism evidence="1 2">
    <name type="scientific">Paraburkholderia metrosideri</name>
    <dbReference type="NCBI Taxonomy" id="580937"/>
    <lineage>
        <taxon>Bacteria</taxon>
        <taxon>Pseudomonadati</taxon>
        <taxon>Pseudomonadota</taxon>
        <taxon>Betaproteobacteria</taxon>
        <taxon>Burkholderiales</taxon>
        <taxon>Burkholderiaceae</taxon>
        <taxon>Paraburkholderia</taxon>
    </lineage>
</organism>
<comment type="caution">
    <text evidence="1">The sequence shown here is derived from an EMBL/GenBank/DDBJ whole genome shotgun (WGS) entry which is preliminary data.</text>
</comment>
<dbReference type="EMBL" id="CAJHCP010000003">
    <property type="protein sequence ID" value="CAD6524580.1"/>
    <property type="molecule type" value="Genomic_DNA"/>
</dbReference>
<proteinExistence type="predicted"/>
<sequence length="256" mass="28395">MCATPHLPQHIGAVGVCEDMSEFLLRLCGMSGLQLPFYFESNRTRGSSKDRNHLSDEARLKFLDDNRLDYEIFQNATQMIKRHANESGRVFSDALERVKVIQAAINQLENPYIHSSMVFGFDDAFLSKVTSVIRRFDLAPVNAYLDYARSRQPVLADMFDGFVDAVHNGVVSGWAVNLSHPEQQVALEVRVGAQVVACGHSGEYRPDVASAGYPTSYAGFSIPMPADITDGFHVTIANSTESLHNAGIWRQGWHCA</sequence>
<gene>
    <name evidence="1" type="ORF">LMG28140_01644</name>
</gene>
<protein>
    <submittedName>
        <fullName evidence="1">Uncharacterized protein</fullName>
    </submittedName>
</protein>
<evidence type="ECO:0000313" key="2">
    <source>
        <dbReference type="Proteomes" id="UP000598032"/>
    </source>
</evidence>
<keyword evidence="2" id="KW-1185">Reference proteome</keyword>
<accession>A0ABM8NGZ2</accession>
<name>A0ABM8NGZ2_9BURK</name>